<comment type="similarity">
    <text evidence="2">Belongs to the ABC transporter superfamily.</text>
</comment>
<evidence type="ECO:0000256" key="9">
    <source>
        <dbReference type="ARBA" id="ARBA00023136"/>
    </source>
</evidence>
<evidence type="ECO:0000256" key="3">
    <source>
        <dbReference type="ARBA" id="ARBA00022448"/>
    </source>
</evidence>
<keyword evidence="7 11" id="KW-0067">ATP-binding</keyword>
<keyword evidence="4" id="KW-1003">Cell membrane</keyword>
<dbReference type="Proteomes" id="UP000614200">
    <property type="component" value="Unassembled WGS sequence"/>
</dbReference>
<dbReference type="EMBL" id="JADKNH010000008">
    <property type="protein sequence ID" value="MBF4694211.1"/>
    <property type="molecule type" value="Genomic_DNA"/>
</dbReference>
<comment type="caution">
    <text evidence="11">The sequence shown here is derived from an EMBL/GenBank/DDBJ whole genome shotgun (WGS) entry which is preliminary data.</text>
</comment>
<keyword evidence="12" id="KW-1185">Reference proteome</keyword>
<evidence type="ECO:0000256" key="6">
    <source>
        <dbReference type="ARBA" id="ARBA00022741"/>
    </source>
</evidence>
<dbReference type="SUPFAM" id="SSF52540">
    <property type="entry name" value="P-loop containing nucleoside triphosphate hydrolases"/>
    <property type="match status" value="1"/>
</dbReference>
<dbReference type="GO" id="GO:0005524">
    <property type="term" value="F:ATP binding"/>
    <property type="evidence" value="ECO:0007669"/>
    <property type="project" value="UniProtKB-KW"/>
</dbReference>
<dbReference type="RefSeq" id="WP_194702448.1">
    <property type="nucleotide sequence ID" value="NZ_JADKNH010000008.1"/>
</dbReference>
<organism evidence="11 12">
    <name type="scientific">Fusibacter ferrireducens</name>
    <dbReference type="NCBI Taxonomy" id="2785058"/>
    <lineage>
        <taxon>Bacteria</taxon>
        <taxon>Bacillati</taxon>
        <taxon>Bacillota</taxon>
        <taxon>Clostridia</taxon>
        <taxon>Eubacteriales</taxon>
        <taxon>Eubacteriales Family XII. Incertae Sedis</taxon>
        <taxon>Fusibacter</taxon>
    </lineage>
</organism>
<dbReference type="Gene3D" id="3.40.50.300">
    <property type="entry name" value="P-loop containing nucleotide triphosphate hydrolases"/>
    <property type="match status" value="1"/>
</dbReference>
<comment type="subcellular location">
    <subcellularLocation>
        <location evidence="1">Cell membrane</location>
        <topology evidence="1">Peripheral membrane protein</topology>
    </subcellularLocation>
</comment>
<name>A0ABR9ZUR4_9FIRM</name>
<evidence type="ECO:0000256" key="5">
    <source>
        <dbReference type="ARBA" id="ARBA00022519"/>
    </source>
</evidence>
<evidence type="ECO:0000256" key="4">
    <source>
        <dbReference type="ARBA" id="ARBA00022475"/>
    </source>
</evidence>
<sequence length="331" mass="36811">MQNMTLEIENLVTGFKTSDGAFNAVDGVDFKIEEGKVLGIVGESGCGKSITSLSIMGLVPKPNGFISSGKILFEGQDLLKLSEEEMQKIRGNRIAMIFQEPMTALNPVFKIGFQIAEILETHKNMKRSECKPISIELLKKVGLPRPEKVVEEYPHQLSGGMRQRVMIAMALSCNPKLLIADEPTTALDVTVQAQVLELMKDLKAEFQTSILFITHDLGVIAEMADNVLVMYAGKVMEETDCETLFDEPLHPYTNALLNSRPERIKPGEKPVCIPGMVPSPFDMPRGCAFAPRCARAMDICKEKKPALKAISSNHKVRCWQYYSEEEQCQNI</sequence>
<keyword evidence="5" id="KW-0997">Cell inner membrane</keyword>
<evidence type="ECO:0000313" key="11">
    <source>
        <dbReference type="EMBL" id="MBF4694211.1"/>
    </source>
</evidence>
<dbReference type="PROSITE" id="PS50893">
    <property type="entry name" value="ABC_TRANSPORTER_2"/>
    <property type="match status" value="1"/>
</dbReference>
<dbReference type="InterPro" id="IPR003593">
    <property type="entry name" value="AAA+_ATPase"/>
</dbReference>
<dbReference type="InterPro" id="IPR027417">
    <property type="entry name" value="P-loop_NTPase"/>
</dbReference>
<dbReference type="Pfam" id="PF00005">
    <property type="entry name" value="ABC_tran"/>
    <property type="match status" value="1"/>
</dbReference>
<reference evidence="11 12" key="1">
    <citation type="submission" date="2020-11" db="EMBL/GenBank/DDBJ databases">
        <title>Fusibacter basophilias sp. nov.</title>
        <authorList>
            <person name="Qiu D."/>
        </authorList>
    </citation>
    <scope>NUCLEOTIDE SEQUENCE [LARGE SCALE GENOMIC DNA]</scope>
    <source>
        <strain evidence="11 12">Q10-2</strain>
    </source>
</reference>
<proteinExistence type="inferred from homology"/>
<dbReference type="SMART" id="SM00382">
    <property type="entry name" value="AAA"/>
    <property type="match status" value="1"/>
</dbReference>
<evidence type="ECO:0000259" key="10">
    <source>
        <dbReference type="PROSITE" id="PS50893"/>
    </source>
</evidence>
<gene>
    <name evidence="11" type="ORF">ISU02_13900</name>
</gene>
<keyword evidence="6" id="KW-0547">Nucleotide-binding</keyword>
<evidence type="ECO:0000256" key="1">
    <source>
        <dbReference type="ARBA" id="ARBA00004202"/>
    </source>
</evidence>
<dbReference type="InterPro" id="IPR003439">
    <property type="entry name" value="ABC_transporter-like_ATP-bd"/>
</dbReference>
<dbReference type="Pfam" id="PF08352">
    <property type="entry name" value="oligo_HPY"/>
    <property type="match status" value="1"/>
</dbReference>
<keyword evidence="8" id="KW-1278">Translocase</keyword>
<dbReference type="PROSITE" id="PS00211">
    <property type="entry name" value="ABC_TRANSPORTER_1"/>
    <property type="match status" value="1"/>
</dbReference>
<evidence type="ECO:0000313" key="12">
    <source>
        <dbReference type="Proteomes" id="UP000614200"/>
    </source>
</evidence>
<dbReference type="PANTHER" id="PTHR43297:SF14">
    <property type="entry name" value="ATPASE AAA-TYPE CORE DOMAIN-CONTAINING PROTEIN"/>
    <property type="match status" value="1"/>
</dbReference>
<dbReference type="InterPro" id="IPR013563">
    <property type="entry name" value="Oligopep_ABC_C"/>
</dbReference>
<evidence type="ECO:0000256" key="2">
    <source>
        <dbReference type="ARBA" id="ARBA00005417"/>
    </source>
</evidence>
<accession>A0ABR9ZUR4</accession>
<dbReference type="NCBIfam" id="TIGR01727">
    <property type="entry name" value="oligo_HPY"/>
    <property type="match status" value="1"/>
</dbReference>
<dbReference type="PANTHER" id="PTHR43297">
    <property type="entry name" value="OLIGOPEPTIDE TRANSPORT ATP-BINDING PROTEIN APPD"/>
    <property type="match status" value="1"/>
</dbReference>
<protein>
    <submittedName>
        <fullName evidence="11">ABC transporter ATP-binding protein</fullName>
    </submittedName>
</protein>
<evidence type="ECO:0000256" key="8">
    <source>
        <dbReference type="ARBA" id="ARBA00022967"/>
    </source>
</evidence>
<keyword evidence="9" id="KW-0472">Membrane</keyword>
<evidence type="ECO:0000256" key="7">
    <source>
        <dbReference type="ARBA" id="ARBA00022840"/>
    </source>
</evidence>
<dbReference type="InterPro" id="IPR017871">
    <property type="entry name" value="ABC_transporter-like_CS"/>
</dbReference>
<feature type="domain" description="ABC transporter" evidence="10">
    <location>
        <begin position="6"/>
        <end position="257"/>
    </location>
</feature>
<dbReference type="InterPro" id="IPR050388">
    <property type="entry name" value="ABC_Ni/Peptide_Import"/>
</dbReference>
<dbReference type="CDD" id="cd03257">
    <property type="entry name" value="ABC_NikE_OppD_transporters"/>
    <property type="match status" value="1"/>
</dbReference>
<keyword evidence="3" id="KW-0813">Transport</keyword>